<accession>A0A8J7WGU7</accession>
<dbReference type="RefSeq" id="WP_212536816.1">
    <property type="nucleotide sequence ID" value="NZ_JAGTUU010000004.1"/>
</dbReference>
<evidence type="ECO:0000313" key="4">
    <source>
        <dbReference type="Proteomes" id="UP000681356"/>
    </source>
</evidence>
<dbReference type="Proteomes" id="UP000681356">
    <property type="component" value="Unassembled WGS sequence"/>
</dbReference>
<evidence type="ECO:0000313" key="3">
    <source>
        <dbReference type="EMBL" id="MBS0124858.1"/>
    </source>
</evidence>
<gene>
    <name evidence="3" type="ORF">KB874_12190</name>
</gene>
<feature type="chain" id="PRO_5035296729" evidence="2">
    <location>
        <begin position="20"/>
        <end position="254"/>
    </location>
</feature>
<keyword evidence="4" id="KW-1185">Reference proteome</keyword>
<feature type="signal peptide" evidence="2">
    <location>
        <begin position="1"/>
        <end position="19"/>
    </location>
</feature>
<evidence type="ECO:0000256" key="2">
    <source>
        <dbReference type="SAM" id="SignalP"/>
    </source>
</evidence>
<keyword evidence="1" id="KW-0812">Transmembrane</keyword>
<organism evidence="3 4">
    <name type="scientific">Thetidibacter halocola</name>
    <dbReference type="NCBI Taxonomy" id="2827239"/>
    <lineage>
        <taxon>Bacteria</taxon>
        <taxon>Pseudomonadati</taxon>
        <taxon>Pseudomonadota</taxon>
        <taxon>Alphaproteobacteria</taxon>
        <taxon>Rhodobacterales</taxon>
        <taxon>Roseobacteraceae</taxon>
        <taxon>Thetidibacter</taxon>
    </lineage>
</organism>
<keyword evidence="1" id="KW-1133">Transmembrane helix</keyword>
<sequence>MRAWLTALLLAMAALPTRAEEVVLGLSQDTVSISTRFEGSDILIFGAIKREAAILTDPPLQVIITLAGPNQELTVRRKERRFGIWVNADTVDVDAAPSFYAIATSAPWREVLSATEDLRHKISIERAIRSVGAPSEVTDSENFTEAVIRIRENSGVYDLRESTVTLRESTLFDTRISLPANLIEGAYPTRIFLTRDGRVVATYATEIDVRKVGLERWLYELAHQQPLVYGLMSIALAIAAGWGASAAFRFVRSG</sequence>
<comment type="caution">
    <text evidence="3">The sequence shown here is derived from an EMBL/GenBank/DDBJ whole genome shotgun (WGS) entry which is preliminary data.</text>
</comment>
<reference evidence="3" key="1">
    <citation type="submission" date="2021-04" db="EMBL/GenBank/DDBJ databases">
        <authorList>
            <person name="Yoon J."/>
        </authorList>
    </citation>
    <scope>NUCLEOTIDE SEQUENCE</scope>
    <source>
        <strain evidence="3">KMU-90</strain>
    </source>
</reference>
<keyword evidence="2" id="KW-0732">Signal</keyword>
<protein>
    <submittedName>
        <fullName evidence="3">TIGR02186 family protein</fullName>
    </submittedName>
</protein>
<name>A0A8J7WGU7_9RHOB</name>
<dbReference type="InterPro" id="IPR019088">
    <property type="entry name" value="CHP02186-rel_TM"/>
</dbReference>
<evidence type="ECO:0000256" key="1">
    <source>
        <dbReference type="SAM" id="Phobius"/>
    </source>
</evidence>
<dbReference type="EMBL" id="JAGTUU010000004">
    <property type="protein sequence ID" value="MBS0124858.1"/>
    <property type="molecule type" value="Genomic_DNA"/>
</dbReference>
<proteinExistence type="predicted"/>
<dbReference type="Pfam" id="PF09608">
    <property type="entry name" value="Alph_Pro_TM"/>
    <property type="match status" value="1"/>
</dbReference>
<keyword evidence="1" id="KW-0472">Membrane</keyword>
<dbReference type="AlphaFoldDB" id="A0A8J7WGU7"/>
<feature type="transmembrane region" description="Helical" evidence="1">
    <location>
        <begin position="227"/>
        <end position="251"/>
    </location>
</feature>